<sequence>MTATTIIETPDYFYSSVLPVVQNSFALDHKWADGVLYRDESPQDVIYGDLDQKTGFVLFIHQKWNERDFRELNLIAIAYRHDVHSLRDLVPDHVDWLQSMRNQVVNILPEIYGIKMKNMQPVLYVPYPPGKYHFHFLIREKSSPILQEELRSGRALLLDHVINQLQQGVFYRDVTLKFEVNQ</sequence>
<dbReference type="Gene3D" id="3.30.428.10">
    <property type="entry name" value="HIT-like"/>
    <property type="match status" value="1"/>
</dbReference>
<dbReference type="InterPro" id="IPR008594">
    <property type="entry name" value="DcpS/DCS2"/>
</dbReference>
<dbReference type="KEGG" id="yli:2912475"/>
<name>A0A1D8NHK1_YARLL</name>
<protein>
    <recommendedName>
        <fullName evidence="3">HIT-like domain-containing protein</fullName>
    </recommendedName>
</protein>
<evidence type="ECO:0000313" key="1">
    <source>
        <dbReference type="EMBL" id="AOW05110.1"/>
    </source>
</evidence>
<dbReference type="GO" id="GO:0005634">
    <property type="term" value="C:nucleus"/>
    <property type="evidence" value="ECO:0007669"/>
    <property type="project" value="TreeGrafter"/>
</dbReference>
<dbReference type="PANTHER" id="PTHR12978:SF0">
    <property type="entry name" value="M7GPPPX DIPHOSPHATASE"/>
    <property type="match status" value="1"/>
</dbReference>
<dbReference type="GO" id="GO:0000290">
    <property type="term" value="P:deadenylation-dependent decapping of nuclear-transcribed mRNA"/>
    <property type="evidence" value="ECO:0007669"/>
    <property type="project" value="InterPro"/>
</dbReference>
<evidence type="ECO:0000313" key="2">
    <source>
        <dbReference type="Proteomes" id="UP000182444"/>
    </source>
</evidence>
<dbReference type="VEuPathDB" id="FungiDB:YALI0_E08074g"/>
<proteinExistence type="predicted"/>
<dbReference type="VEuPathDB" id="FungiDB:YALI1_E09779g"/>
<dbReference type="EMBL" id="CP017557">
    <property type="protein sequence ID" value="AOW05110.1"/>
    <property type="molecule type" value="Genomic_DNA"/>
</dbReference>
<reference evidence="1 2" key="1">
    <citation type="journal article" date="2016" name="PLoS ONE">
        <title>Sequence Assembly of Yarrowia lipolytica Strain W29/CLIB89 Shows Transposable Element Diversity.</title>
        <authorList>
            <person name="Magnan C."/>
            <person name="Yu J."/>
            <person name="Chang I."/>
            <person name="Jahn E."/>
            <person name="Kanomata Y."/>
            <person name="Wu J."/>
            <person name="Zeller M."/>
            <person name="Oakes M."/>
            <person name="Baldi P."/>
            <person name="Sandmeyer S."/>
        </authorList>
    </citation>
    <scope>NUCLEOTIDE SEQUENCE [LARGE SCALE GENOMIC DNA]</scope>
    <source>
        <strain evidence="2">CLIB89(W29)</strain>
    </source>
</reference>
<dbReference type="PANTHER" id="PTHR12978">
    <property type="entry name" value="HISTIDINE TRIAD HIT PROTEIN MEMBER"/>
    <property type="match status" value="1"/>
</dbReference>
<dbReference type="GO" id="GO:0000932">
    <property type="term" value="C:P-body"/>
    <property type="evidence" value="ECO:0007669"/>
    <property type="project" value="TreeGrafter"/>
</dbReference>
<dbReference type="AlphaFoldDB" id="A0A1D8NHK1"/>
<dbReference type="GeneID" id="2912475"/>
<dbReference type="GO" id="GO:0000340">
    <property type="term" value="F:RNA 7-methylguanosine cap binding"/>
    <property type="evidence" value="ECO:0007669"/>
    <property type="project" value="TreeGrafter"/>
</dbReference>
<dbReference type="Proteomes" id="UP000182444">
    <property type="component" value="Chromosome 1E"/>
</dbReference>
<evidence type="ECO:0008006" key="3">
    <source>
        <dbReference type="Google" id="ProtNLM"/>
    </source>
</evidence>
<dbReference type="RefSeq" id="XP_503684.2">
    <property type="nucleotide sequence ID" value="XM_503684.3"/>
</dbReference>
<dbReference type="eggNOG" id="KOG3969">
    <property type="taxonomic scope" value="Eukaryota"/>
</dbReference>
<dbReference type="GO" id="GO:0016787">
    <property type="term" value="F:hydrolase activity"/>
    <property type="evidence" value="ECO:0007669"/>
    <property type="project" value="InterPro"/>
</dbReference>
<dbReference type="Pfam" id="PF11969">
    <property type="entry name" value="DcpS_C"/>
    <property type="match status" value="1"/>
</dbReference>
<accession>A0A1D8NHK1</accession>
<dbReference type="InterPro" id="IPR036265">
    <property type="entry name" value="HIT-like_sf"/>
</dbReference>
<gene>
    <name evidence="1" type="ORF">YALI1_E09779g</name>
</gene>
<organism evidence="1 2">
    <name type="scientific">Yarrowia lipolytica</name>
    <name type="common">Candida lipolytica</name>
    <dbReference type="NCBI Taxonomy" id="4952"/>
    <lineage>
        <taxon>Eukaryota</taxon>
        <taxon>Fungi</taxon>
        <taxon>Dikarya</taxon>
        <taxon>Ascomycota</taxon>
        <taxon>Saccharomycotina</taxon>
        <taxon>Dipodascomycetes</taxon>
        <taxon>Dipodascales</taxon>
        <taxon>Dipodascales incertae sedis</taxon>
        <taxon>Yarrowia</taxon>
    </lineage>
</organism>
<dbReference type="SUPFAM" id="SSF54197">
    <property type="entry name" value="HIT-like"/>
    <property type="match status" value="1"/>
</dbReference>